<keyword evidence="3" id="KW-1185">Reference proteome</keyword>
<keyword evidence="1" id="KW-0472">Membrane</keyword>
<dbReference type="RefSeq" id="WP_136565010.1">
    <property type="nucleotide sequence ID" value="NZ_SNTZ01000001.1"/>
</dbReference>
<feature type="transmembrane region" description="Helical" evidence="1">
    <location>
        <begin position="30"/>
        <end position="49"/>
    </location>
</feature>
<evidence type="ECO:0000313" key="2">
    <source>
        <dbReference type="EMBL" id="THV61227.1"/>
    </source>
</evidence>
<dbReference type="EMBL" id="SNTZ01000001">
    <property type="protein sequence ID" value="THV61227.1"/>
    <property type="molecule type" value="Genomic_DNA"/>
</dbReference>
<evidence type="ECO:0008006" key="4">
    <source>
        <dbReference type="Google" id="ProtNLM"/>
    </source>
</evidence>
<gene>
    <name evidence="2" type="ORF">EZV76_02560</name>
</gene>
<feature type="transmembrane region" description="Helical" evidence="1">
    <location>
        <begin position="368"/>
        <end position="392"/>
    </location>
</feature>
<feature type="transmembrane region" description="Helical" evidence="1">
    <location>
        <begin position="220"/>
        <end position="237"/>
    </location>
</feature>
<comment type="caution">
    <text evidence="2">The sequence shown here is derived from an EMBL/GenBank/DDBJ whole genome shotgun (WGS) entry which is preliminary data.</text>
</comment>
<feature type="transmembrane region" description="Helical" evidence="1">
    <location>
        <begin position="169"/>
        <end position="189"/>
    </location>
</feature>
<feature type="transmembrane region" description="Helical" evidence="1">
    <location>
        <begin position="196"/>
        <end position="214"/>
    </location>
</feature>
<name>A0A4S8RR94_9FLAO</name>
<protein>
    <recommendedName>
        <fullName evidence="4">Oligosaccharide repeat unit polymerase</fullName>
    </recommendedName>
</protein>
<keyword evidence="1" id="KW-0812">Transmembrane</keyword>
<dbReference type="OrthoDB" id="1443453at2"/>
<feature type="transmembrane region" description="Helical" evidence="1">
    <location>
        <begin position="76"/>
        <end position="97"/>
    </location>
</feature>
<dbReference type="AlphaFoldDB" id="A0A4S8RR94"/>
<keyword evidence="1" id="KW-1133">Transmembrane helix</keyword>
<feature type="transmembrane region" description="Helical" evidence="1">
    <location>
        <begin position="258"/>
        <end position="276"/>
    </location>
</feature>
<dbReference type="Proteomes" id="UP000310406">
    <property type="component" value="Unassembled WGS sequence"/>
</dbReference>
<evidence type="ECO:0000313" key="3">
    <source>
        <dbReference type="Proteomes" id="UP000310406"/>
    </source>
</evidence>
<feature type="transmembrane region" description="Helical" evidence="1">
    <location>
        <begin position="399"/>
        <end position="416"/>
    </location>
</feature>
<reference evidence="2 3" key="1">
    <citation type="submission" date="2019-03" db="EMBL/GenBank/DDBJ databases">
        <title>Muricauda SCR12 sp.nov, a marine bacterium isolated from Pacific Ocean:the Okinawa trough.</title>
        <authorList>
            <person name="Liu L."/>
        </authorList>
    </citation>
    <scope>NUCLEOTIDE SEQUENCE [LARGE SCALE GENOMIC DNA]</scope>
    <source>
        <strain evidence="2 3">SCR12</strain>
    </source>
</reference>
<proteinExistence type="predicted"/>
<organism evidence="2 3">
    <name type="scientific">Flagellimonas alvinocaridis</name>
    <dbReference type="NCBI Taxonomy" id="2530200"/>
    <lineage>
        <taxon>Bacteria</taxon>
        <taxon>Pseudomonadati</taxon>
        <taxon>Bacteroidota</taxon>
        <taxon>Flavobacteriia</taxon>
        <taxon>Flavobacteriales</taxon>
        <taxon>Flavobacteriaceae</taxon>
        <taxon>Flagellimonas</taxon>
    </lineage>
</organism>
<evidence type="ECO:0000256" key="1">
    <source>
        <dbReference type="SAM" id="Phobius"/>
    </source>
</evidence>
<feature type="transmembrane region" description="Helical" evidence="1">
    <location>
        <begin position="422"/>
        <end position="439"/>
    </location>
</feature>
<accession>A0A4S8RR94</accession>
<feature type="transmembrane region" description="Helical" evidence="1">
    <location>
        <begin position="6"/>
        <end position="23"/>
    </location>
</feature>
<sequence length="453" mass="52452">MAVTYILLAILLLHLVLFGKLIFKWNVFGVFFIATMLFSMVGIMAFPFFKPYFLEAFSSFKLNLITNVDIVKTQTVATVGILSVLYAYVFTIALIYKRVKCINHFRIEGEIKDNLSRVNFYVLTLGVLMFIMVYLFLKRDVLLIGILQGLFGRQPDAILESRRAITSNYLYTILIYNVLPFITIASFYISLKRKKLLNKLLFLFLFAVSFFLILSLFQKRPLMIFMLSLFITGFLFRQNLFPKKVKKVRSKKSKKRRYFIYLGLLFILLLVLYYSATTYKFENIFEAILKLSEIVLTRVFGRLSVPAFCYIHYFPAVEGYYGLTNIGVFSKIFGFPHFPDTQVLFSYFSATKKEGSLAINSVMDFYGAFGYVGVVFGNLFLGLFLAALDVFLDMLAKNSVNLVFIVFCFVFAYYLSQASLPRALLGYGFAFFVLTWLFLQKGFKIRLRTHLKQ</sequence>
<feature type="transmembrane region" description="Helical" evidence="1">
    <location>
        <begin position="118"/>
        <end position="137"/>
    </location>
</feature>